<keyword evidence="3" id="KW-1185">Reference proteome</keyword>
<evidence type="ECO:0000256" key="1">
    <source>
        <dbReference type="SAM" id="SignalP"/>
    </source>
</evidence>
<dbReference type="Proteomes" id="UP001642484">
    <property type="component" value="Unassembled WGS sequence"/>
</dbReference>
<dbReference type="EMBL" id="CAXAMN010023173">
    <property type="protein sequence ID" value="CAK9075711.1"/>
    <property type="molecule type" value="Genomic_DNA"/>
</dbReference>
<evidence type="ECO:0000313" key="2">
    <source>
        <dbReference type="EMBL" id="CAK9075711.1"/>
    </source>
</evidence>
<accession>A0ABP0PJB5</accession>
<organism evidence="2 3">
    <name type="scientific">Durusdinium trenchii</name>
    <dbReference type="NCBI Taxonomy" id="1381693"/>
    <lineage>
        <taxon>Eukaryota</taxon>
        <taxon>Sar</taxon>
        <taxon>Alveolata</taxon>
        <taxon>Dinophyceae</taxon>
        <taxon>Suessiales</taxon>
        <taxon>Symbiodiniaceae</taxon>
        <taxon>Durusdinium</taxon>
    </lineage>
</organism>
<name>A0ABP0PJB5_9DINO</name>
<comment type="caution">
    <text evidence="2">The sequence shown here is derived from an EMBL/GenBank/DDBJ whole genome shotgun (WGS) entry which is preliminary data.</text>
</comment>
<evidence type="ECO:0000313" key="3">
    <source>
        <dbReference type="Proteomes" id="UP001642484"/>
    </source>
</evidence>
<proteinExistence type="predicted"/>
<keyword evidence="1" id="KW-0732">Signal</keyword>
<protein>
    <submittedName>
        <fullName evidence="2">Uncharacterized protein</fullName>
    </submittedName>
</protein>
<sequence length="128" mass="14242">MVKAIPCCGFALSEAQLVFWLTIVQSGSLELHFLEAEGKLSTQLHNVSDDTGLRESALKHHHMLFANFQGGTVGRTYHSVRRWRGWNPVPEAGESTNDVLLEHDVSSVFGIGQRSHDYVCSQSDMPMT</sequence>
<feature type="chain" id="PRO_5045749620" evidence="1">
    <location>
        <begin position="16"/>
        <end position="128"/>
    </location>
</feature>
<reference evidence="2 3" key="1">
    <citation type="submission" date="2024-02" db="EMBL/GenBank/DDBJ databases">
        <authorList>
            <person name="Chen Y."/>
            <person name="Shah S."/>
            <person name="Dougan E. K."/>
            <person name="Thang M."/>
            <person name="Chan C."/>
        </authorList>
    </citation>
    <scope>NUCLEOTIDE SEQUENCE [LARGE SCALE GENOMIC DNA]</scope>
</reference>
<feature type="signal peptide" evidence="1">
    <location>
        <begin position="1"/>
        <end position="15"/>
    </location>
</feature>
<gene>
    <name evidence="2" type="ORF">CCMP2556_LOCUS37289</name>
</gene>